<dbReference type="EMBL" id="JACOQL010000002">
    <property type="protein sequence ID" value="MBC9246589.1"/>
    <property type="molecule type" value="Genomic_DNA"/>
</dbReference>
<feature type="domain" description="VOC" evidence="1">
    <location>
        <begin position="6"/>
        <end position="121"/>
    </location>
</feature>
<dbReference type="PANTHER" id="PTHR33993:SF14">
    <property type="entry name" value="GB|AAF24581.1"/>
    <property type="match status" value="1"/>
</dbReference>
<dbReference type="Gene3D" id="3.10.180.10">
    <property type="entry name" value="2,3-Dihydroxybiphenyl 1,2-Dioxygenase, domain 1"/>
    <property type="match status" value="2"/>
</dbReference>
<evidence type="ECO:0000259" key="1">
    <source>
        <dbReference type="PROSITE" id="PS51819"/>
    </source>
</evidence>
<reference evidence="2" key="1">
    <citation type="submission" date="2020-08" db="EMBL/GenBank/DDBJ databases">
        <title>Paracoccus amoyensis sp. nov., isolated from the surface seawater at coast of Xiamen, Fujian.</title>
        <authorList>
            <person name="Lyu L."/>
        </authorList>
    </citation>
    <scope>NUCLEOTIDE SEQUENCE</scope>
    <source>
        <strain evidence="2">11-3</strain>
    </source>
</reference>
<keyword evidence="3" id="KW-1185">Reference proteome</keyword>
<evidence type="ECO:0000313" key="3">
    <source>
        <dbReference type="Proteomes" id="UP000608594"/>
    </source>
</evidence>
<dbReference type="InterPro" id="IPR052164">
    <property type="entry name" value="Anthracycline_SecMetBiosynth"/>
</dbReference>
<feature type="domain" description="VOC" evidence="1">
    <location>
        <begin position="148"/>
        <end position="266"/>
    </location>
</feature>
<dbReference type="Pfam" id="PF00903">
    <property type="entry name" value="Glyoxalase"/>
    <property type="match status" value="1"/>
</dbReference>
<dbReference type="RefSeq" id="WP_187793062.1">
    <property type="nucleotide sequence ID" value="NZ_JACOQL010000002.1"/>
</dbReference>
<dbReference type="AlphaFoldDB" id="A0A926GFV7"/>
<dbReference type="InterPro" id="IPR004360">
    <property type="entry name" value="Glyas_Fos-R_dOase_dom"/>
</dbReference>
<proteinExistence type="predicted"/>
<dbReference type="Proteomes" id="UP000608594">
    <property type="component" value="Unassembled WGS sequence"/>
</dbReference>
<comment type="caution">
    <text evidence="2">The sequence shown here is derived from an EMBL/GenBank/DDBJ whole genome shotgun (WGS) entry which is preliminary data.</text>
</comment>
<dbReference type="CDD" id="cd07247">
    <property type="entry name" value="SgaA_N_like"/>
    <property type="match status" value="2"/>
</dbReference>
<dbReference type="PANTHER" id="PTHR33993">
    <property type="entry name" value="GLYOXALASE-RELATED"/>
    <property type="match status" value="1"/>
</dbReference>
<name>A0A926GFV7_9RHOB</name>
<dbReference type="InterPro" id="IPR037523">
    <property type="entry name" value="VOC_core"/>
</dbReference>
<accession>A0A926GFV7</accession>
<dbReference type="PROSITE" id="PS51819">
    <property type="entry name" value="VOC"/>
    <property type="match status" value="2"/>
</dbReference>
<gene>
    <name evidence="2" type="ORF">H4P12_07660</name>
</gene>
<protein>
    <submittedName>
        <fullName evidence="2">VOC family protein</fullName>
    </submittedName>
</protein>
<dbReference type="SUPFAM" id="SSF54593">
    <property type="entry name" value="Glyoxalase/Bleomycin resistance protein/Dihydroxybiphenyl dioxygenase"/>
    <property type="match status" value="2"/>
</dbReference>
<dbReference type="InterPro" id="IPR029068">
    <property type="entry name" value="Glyas_Bleomycin-R_OHBP_Dase"/>
</dbReference>
<organism evidence="2 3">
    <name type="scientific">Paracoccus amoyensis</name>
    <dbReference type="NCBI Taxonomy" id="2760093"/>
    <lineage>
        <taxon>Bacteria</taxon>
        <taxon>Pseudomonadati</taxon>
        <taxon>Pseudomonadota</taxon>
        <taxon>Alphaproteobacteria</taxon>
        <taxon>Rhodobacterales</taxon>
        <taxon>Paracoccaceae</taxon>
        <taxon>Paracoccus</taxon>
    </lineage>
</organism>
<sequence>MSYHGNPCWYELGTTDLDKAGEFYRKILGWNVADSGMEGFEYHLAKMGDGMVAGLMSNADQEGEHPPNWVIYFAVDDCDRTTADIRAAGGRIYKEPADIPGTGRFAIVADPQGAVFGILQADMSQMSEADRAKANAGEGAFDQQKAGHGNWNELMTPDPEAAYAFYSKLFGWTKGDAMDMGDMGDMGTYQLIRHDGKDIGAIQPQGNAPVPAWLPYFGVDGSVATKIDAIKAAGGQIYVGPQEVPGPAWIAIGADPQGAAFAIVGPEK</sequence>
<evidence type="ECO:0000313" key="2">
    <source>
        <dbReference type="EMBL" id="MBC9246589.1"/>
    </source>
</evidence>